<evidence type="ECO:0000256" key="2">
    <source>
        <dbReference type="ARBA" id="ARBA00022737"/>
    </source>
</evidence>
<reference evidence="3" key="1">
    <citation type="submission" date="2020-08" db="EMBL/GenBank/DDBJ databases">
        <title>Plant Genome Project.</title>
        <authorList>
            <person name="Zhang R.-G."/>
        </authorList>
    </citation>
    <scope>NUCLEOTIDE SEQUENCE</scope>
    <source>
        <strain evidence="3">WSP0</strain>
        <tissue evidence="3">Leaf</tissue>
    </source>
</reference>
<organism evidence="3 4">
    <name type="scientific">Rhododendron griersonianum</name>
    <dbReference type="NCBI Taxonomy" id="479676"/>
    <lineage>
        <taxon>Eukaryota</taxon>
        <taxon>Viridiplantae</taxon>
        <taxon>Streptophyta</taxon>
        <taxon>Embryophyta</taxon>
        <taxon>Tracheophyta</taxon>
        <taxon>Spermatophyta</taxon>
        <taxon>Magnoliopsida</taxon>
        <taxon>eudicotyledons</taxon>
        <taxon>Gunneridae</taxon>
        <taxon>Pentapetalae</taxon>
        <taxon>asterids</taxon>
        <taxon>Ericales</taxon>
        <taxon>Ericaceae</taxon>
        <taxon>Ericoideae</taxon>
        <taxon>Rhodoreae</taxon>
        <taxon>Rhododendron</taxon>
    </lineage>
</organism>
<dbReference type="Gene3D" id="2.130.10.10">
    <property type="entry name" value="YVTN repeat-like/Quinoprotein amine dehydrogenase"/>
    <property type="match status" value="1"/>
</dbReference>
<dbReference type="InterPro" id="IPR015943">
    <property type="entry name" value="WD40/YVTN_repeat-like_dom_sf"/>
</dbReference>
<keyword evidence="2" id="KW-0677">Repeat</keyword>
<dbReference type="Proteomes" id="UP000823749">
    <property type="component" value="Chromosome 1"/>
</dbReference>
<evidence type="ECO:0000313" key="4">
    <source>
        <dbReference type="Proteomes" id="UP000823749"/>
    </source>
</evidence>
<evidence type="ECO:0000256" key="1">
    <source>
        <dbReference type="ARBA" id="ARBA00022574"/>
    </source>
</evidence>
<dbReference type="AlphaFoldDB" id="A0AAV6LLP6"/>
<proteinExistence type="predicted"/>
<dbReference type="PANTHER" id="PTHR22850">
    <property type="entry name" value="WD40 REPEAT FAMILY"/>
    <property type="match status" value="1"/>
</dbReference>
<dbReference type="InterPro" id="IPR050459">
    <property type="entry name" value="WD_repeat_RBAP46/RBAP48/MSI1"/>
</dbReference>
<dbReference type="SUPFAM" id="SSF50978">
    <property type="entry name" value="WD40 repeat-like"/>
    <property type="match status" value="1"/>
</dbReference>
<comment type="caution">
    <text evidence="3">The sequence shown here is derived from an EMBL/GenBank/DDBJ whole genome shotgun (WGS) entry which is preliminary data.</text>
</comment>
<name>A0AAV6LLP6_9ERIC</name>
<accession>A0AAV6LLP6</accession>
<evidence type="ECO:0000313" key="3">
    <source>
        <dbReference type="EMBL" id="KAG5565173.1"/>
    </source>
</evidence>
<keyword evidence="1" id="KW-0853">WD repeat</keyword>
<dbReference type="EMBL" id="JACTNZ010000001">
    <property type="protein sequence ID" value="KAG5565173.1"/>
    <property type="molecule type" value="Genomic_DNA"/>
</dbReference>
<protein>
    <submittedName>
        <fullName evidence="3">Uncharacterized protein</fullName>
    </submittedName>
</protein>
<keyword evidence="4" id="KW-1185">Reference proteome</keyword>
<gene>
    <name evidence="3" type="ORF">RHGRI_001164</name>
</gene>
<dbReference type="InterPro" id="IPR036322">
    <property type="entry name" value="WD40_repeat_dom_sf"/>
</dbReference>
<sequence>MAISFASVERYNTEGYGLSWSQFKQGHLLSGSDLWDINTAPKNKALDVVQIFKVCEGVVEDSAWHLRHTYLFGSVGDDQYLYIWVLQTPLVTNPIQSVVALQSEVSAQSFRSPQEAI</sequence>